<gene>
    <name evidence="2" type="ORF">ERJ70_03305</name>
</gene>
<accession>A0ABX7VNK5</accession>
<evidence type="ECO:0000313" key="2">
    <source>
        <dbReference type="EMBL" id="QTM98414.1"/>
    </source>
</evidence>
<evidence type="ECO:0000256" key="1">
    <source>
        <dbReference type="SAM" id="MobiDB-lite"/>
    </source>
</evidence>
<dbReference type="EMBL" id="CP046956">
    <property type="protein sequence ID" value="QTM98414.1"/>
    <property type="molecule type" value="Genomic_DNA"/>
</dbReference>
<protein>
    <submittedName>
        <fullName evidence="2">Uncharacterized protein</fullName>
    </submittedName>
</protein>
<dbReference type="RefSeq" id="WP_209367153.1">
    <property type="nucleotide sequence ID" value="NZ_CP046956.1"/>
</dbReference>
<feature type="compositionally biased region" description="Basic and acidic residues" evidence="1">
    <location>
        <begin position="38"/>
        <end position="49"/>
    </location>
</feature>
<keyword evidence="3" id="KW-1185">Reference proteome</keyword>
<reference evidence="2 3" key="1">
    <citation type="submission" date="2019-12" db="EMBL/GenBank/DDBJ databases">
        <title>The whole genome sequencing of a strain isolated from a Mars analog, Dalangtan Playa.</title>
        <authorList>
            <person name="Huang T."/>
        </authorList>
    </citation>
    <scope>NUCLEOTIDE SEQUENCE [LARGE SCALE GENOMIC DNA]</scope>
    <source>
        <strain evidence="2 3">DP4-553-S</strain>
    </source>
</reference>
<evidence type="ECO:0000313" key="3">
    <source>
        <dbReference type="Proteomes" id="UP000665043"/>
    </source>
</evidence>
<name>A0ABX7VNK5_9BACI</name>
<sequence>MAEKKSGLKKLFSKPKKDCCSIEIEEAKANESNGCKTAEQKSDTQKKEA</sequence>
<dbReference type="Proteomes" id="UP000665043">
    <property type="component" value="Chromosome"/>
</dbReference>
<feature type="region of interest" description="Disordered" evidence="1">
    <location>
        <begin position="30"/>
        <end position="49"/>
    </location>
</feature>
<proteinExistence type="predicted"/>
<organism evidence="2 3">
    <name type="scientific">Sediminibacillus dalangtanensis</name>
    <dbReference type="NCBI Taxonomy" id="2729421"/>
    <lineage>
        <taxon>Bacteria</taxon>
        <taxon>Bacillati</taxon>
        <taxon>Bacillota</taxon>
        <taxon>Bacilli</taxon>
        <taxon>Bacillales</taxon>
        <taxon>Bacillaceae</taxon>
        <taxon>Sediminibacillus</taxon>
    </lineage>
</organism>